<name>A0A919P089_9CELL</name>
<sequence>MQIRSLMLQAIGPFADAHTIDFDALGASGLFLLDGPTGSGKSTLIDAIVFALYGKVASSEASDDRLRSAFAADHVESVVDLVFEVSSGLYRVRRTPAFQRAKKRGSGTTTAQATVKAWRLPADADVHGGPAVLDLVGVPLGNRLDEVGAEIQRAVGLDRMQFVQTVVLPQGEFARFLRSDPDKERRVLLQKIFGTEVYERLQVRLGEMRAESNRAVEAARGALDEAVAHLVGAARLDEVEADELRAAVDAAARRGGPTESLAADVADVVGLWVDRLAGSATAGRAAADEAERARQAARTALDAAAATAALLERRDRLRAERTALAAQEDMQAEAVARLAAGRAARSVHPLLVAADAAEVEAQAARKALAAALDVAPADLVRPGPDASRGAVAGGPGAGRPLDEVALRQVVPDAEELRGRLHDAHRQAVADAAVLVRVVQVEARLEARRRALRAGLDELDDLAVELAAHAAWLAGRPGEREALAGRLDAARAAAARLGEHEAALRSAEELRGAVEALGRARDALVAAEDVRAAAGRTAVVAVERERDLRRARIAGLAGEIAASLTDGQACPVCGGVEHPDKAVLGADHVSATQVEDAERDRVAAEASLTGARSQVDVLTERVAALAARVGDATEASALRAVTTATAQVDQCRAHVADAARLAPEVDGFDEATRAREQARGTVEQERTARAATLDAERALLGTAETEVIDARADHPTVAARHAALEERVEVTADLLAALADRETAAEHAARRDAELTAGLADTGFGSASAARDALVPPEVLTELATLVDAYGRAVDRVEAGLAEPALAALADDATVDLAAVQDAERDARAAADAAAAVASLAADRAAAAARAGDSVRSAAGTLVRRLRDAAPVARMAGLAAGNGGDNGKGLSLATFVLMRRFEDVVAAANDRLLVMSDGRYELERSDEKEDVRSRNTGLAMRVLDHHTEQARDPRSLSGGETFYVSLCLALGMADVVTAEAGGVDLGTLFVDEGFGSLDPHTLDQVLAELGRLRAGGRTVGVVSHVEALKQSIADRVEVRPTPQGPSTLVVRAG</sequence>
<comment type="subunit">
    <text evidence="2">Heterodimer of SbcC and SbcD.</text>
</comment>
<evidence type="ECO:0000256" key="2">
    <source>
        <dbReference type="ARBA" id="ARBA00011322"/>
    </source>
</evidence>
<evidence type="ECO:0000313" key="6">
    <source>
        <dbReference type="Proteomes" id="UP000632740"/>
    </source>
</evidence>
<dbReference type="InterPro" id="IPR038729">
    <property type="entry name" value="Rad50/SbcC_AAA"/>
</dbReference>
<evidence type="ECO:0000313" key="5">
    <source>
        <dbReference type="EMBL" id="GIG20847.1"/>
    </source>
</evidence>
<dbReference type="Pfam" id="PF13476">
    <property type="entry name" value="AAA_23"/>
    <property type="match status" value="1"/>
</dbReference>
<dbReference type="InterPro" id="IPR027417">
    <property type="entry name" value="P-loop_NTPase"/>
</dbReference>
<dbReference type="RefSeq" id="WP_203750902.1">
    <property type="nucleotide sequence ID" value="NZ_BONK01000004.1"/>
</dbReference>
<dbReference type="Gene3D" id="3.40.50.300">
    <property type="entry name" value="P-loop containing nucleotide triphosphate hydrolases"/>
    <property type="match status" value="2"/>
</dbReference>
<evidence type="ECO:0000256" key="3">
    <source>
        <dbReference type="ARBA" id="ARBA00013368"/>
    </source>
</evidence>
<dbReference type="Pfam" id="PF13558">
    <property type="entry name" value="SbcC_Walker_B"/>
    <property type="match status" value="1"/>
</dbReference>
<accession>A0A919P089</accession>
<evidence type="ECO:0000256" key="1">
    <source>
        <dbReference type="ARBA" id="ARBA00006930"/>
    </source>
</evidence>
<dbReference type="GO" id="GO:0006302">
    <property type="term" value="P:double-strand break repair"/>
    <property type="evidence" value="ECO:0007669"/>
    <property type="project" value="InterPro"/>
</dbReference>
<dbReference type="Proteomes" id="UP000632740">
    <property type="component" value="Unassembled WGS sequence"/>
</dbReference>
<protein>
    <recommendedName>
        <fullName evidence="3">Nuclease SbcCD subunit C</fullName>
    </recommendedName>
</protein>
<dbReference type="GO" id="GO:0016887">
    <property type="term" value="F:ATP hydrolysis activity"/>
    <property type="evidence" value="ECO:0007669"/>
    <property type="project" value="InterPro"/>
</dbReference>
<feature type="domain" description="Rad50/SbcC-type AAA" evidence="4">
    <location>
        <begin position="5"/>
        <end position="202"/>
    </location>
</feature>
<gene>
    <name evidence="5" type="ORF">Cch01nite_15710</name>
</gene>
<keyword evidence="6" id="KW-1185">Reference proteome</keyword>
<dbReference type="EMBL" id="BONK01000004">
    <property type="protein sequence ID" value="GIG20847.1"/>
    <property type="molecule type" value="Genomic_DNA"/>
</dbReference>
<dbReference type="PANTHER" id="PTHR32114">
    <property type="entry name" value="ABC TRANSPORTER ABCH.3"/>
    <property type="match status" value="1"/>
</dbReference>
<organism evidence="5 6">
    <name type="scientific">Cellulomonas chitinilytica</name>
    <dbReference type="NCBI Taxonomy" id="398759"/>
    <lineage>
        <taxon>Bacteria</taxon>
        <taxon>Bacillati</taxon>
        <taxon>Actinomycetota</taxon>
        <taxon>Actinomycetes</taxon>
        <taxon>Micrococcales</taxon>
        <taxon>Cellulomonadaceae</taxon>
        <taxon>Cellulomonas</taxon>
    </lineage>
</organism>
<reference evidence="5" key="1">
    <citation type="submission" date="2021-01" db="EMBL/GenBank/DDBJ databases">
        <title>Whole genome shotgun sequence of Cellulomonas chitinilytica NBRC 110799.</title>
        <authorList>
            <person name="Komaki H."/>
            <person name="Tamura T."/>
        </authorList>
    </citation>
    <scope>NUCLEOTIDE SEQUENCE</scope>
    <source>
        <strain evidence="5">NBRC 110799</strain>
    </source>
</reference>
<proteinExistence type="inferred from homology"/>
<comment type="similarity">
    <text evidence="1">Belongs to the SMC family. SbcC subfamily.</text>
</comment>
<comment type="caution">
    <text evidence="5">The sequence shown here is derived from an EMBL/GenBank/DDBJ whole genome shotgun (WGS) entry which is preliminary data.</text>
</comment>
<dbReference type="AlphaFoldDB" id="A0A919P089"/>
<dbReference type="PANTHER" id="PTHR32114:SF2">
    <property type="entry name" value="ABC TRANSPORTER ABCH.3"/>
    <property type="match status" value="1"/>
</dbReference>
<dbReference type="SUPFAM" id="SSF52540">
    <property type="entry name" value="P-loop containing nucleoside triphosphate hydrolases"/>
    <property type="match status" value="1"/>
</dbReference>
<evidence type="ECO:0000259" key="4">
    <source>
        <dbReference type="Pfam" id="PF13476"/>
    </source>
</evidence>